<dbReference type="PANTHER" id="PTHR30250">
    <property type="entry name" value="PST FAMILY PREDICTED COLANIC ACID TRANSPORTER"/>
    <property type="match status" value="1"/>
</dbReference>
<evidence type="ECO:0000256" key="1">
    <source>
        <dbReference type="ARBA" id="ARBA00004651"/>
    </source>
</evidence>
<proteinExistence type="predicted"/>
<dbReference type="Proteomes" id="UP000677804">
    <property type="component" value="Chromosome"/>
</dbReference>
<feature type="transmembrane region" description="Helical" evidence="6">
    <location>
        <begin position="246"/>
        <end position="268"/>
    </location>
</feature>
<evidence type="ECO:0000256" key="5">
    <source>
        <dbReference type="ARBA" id="ARBA00023136"/>
    </source>
</evidence>
<keyword evidence="5 6" id="KW-0472">Membrane</keyword>
<keyword evidence="4 6" id="KW-1133">Transmembrane helix</keyword>
<reference evidence="7 8" key="1">
    <citation type="submission" date="2021-05" db="EMBL/GenBank/DDBJ databases">
        <title>Novel species in genus Cellulomonas.</title>
        <authorList>
            <person name="Zhang G."/>
        </authorList>
    </citation>
    <scope>NUCLEOTIDE SEQUENCE [LARGE SCALE GENOMIC DNA]</scope>
    <source>
        <strain evidence="8">zg-ZUI222</strain>
    </source>
</reference>
<dbReference type="PANTHER" id="PTHR30250:SF11">
    <property type="entry name" value="O-ANTIGEN TRANSPORTER-RELATED"/>
    <property type="match status" value="1"/>
</dbReference>
<protein>
    <submittedName>
        <fullName evidence="7">Polysaccharide biosynthesis protein</fullName>
    </submittedName>
</protein>
<feature type="transmembrane region" description="Helical" evidence="6">
    <location>
        <begin position="104"/>
        <end position="126"/>
    </location>
</feature>
<comment type="subcellular location">
    <subcellularLocation>
        <location evidence="1">Cell membrane</location>
        <topology evidence="1">Multi-pass membrane protein</topology>
    </subcellularLocation>
</comment>
<keyword evidence="2" id="KW-1003">Cell membrane</keyword>
<evidence type="ECO:0000313" key="8">
    <source>
        <dbReference type="Proteomes" id="UP000677804"/>
    </source>
</evidence>
<feature type="transmembrane region" description="Helical" evidence="6">
    <location>
        <begin position="280"/>
        <end position="305"/>
    </location>
</feature>
<name>A0ABX8D9G0_9CELL</name>
<feature type="transmembrane region" description="Helical" evidence="6">
    <location>
        <begin position="378"/>
        <end position="400"/>
    </location>
</feature>
<feature type="transmembrane region" description="Helical" evidence="6">
    <location>
        <begin position="317"/>
        <end position="340"/>
    </location>
</feature>
<evidence type="ECO:0000313" key="7">
    <source>
        <dbReference type="EMBL" id="QVI64093.1"/>
    </source>
</evidence>
<evidence type="ECO:0000256" key="4">
    <source>
        <dbReference type="ARBA" id="ARBA00022989"/>
    </source>
</evidence>
<feature type="transmembrane region" description="Helical" evidence="6">
    <location>
        <begin position="69"/>
        <end position="92"/>
    </location>
</feature>
<dbReference type="InterPro" id="IPR050833">
    <property type="entry name" value="Poly_Biosynth_Transport"/>
</dbReference>
<evidence type="ECO:0000256" key="6">
    <source>
        <dbReference type="SAM" id="Phobius"/>
    </source>
</evidence>
<organism evidence="7 8">
    <name type="scientific">Cellulomonas wangleii</name>
    <dbReference type="NCBI Taxonomy" id="2816956"/>
    <lineage>
        <taxon>Bacteria</taxon>
        <taxon>Bacillati</taxon>
        <taxon>Actinomycetota</taxon>
        <taxon>Actinomycetes</taxon>
        <taxon>Micrococcales</taxon>
        <taxon>Cellulomonadaceae</taxon>
        <taxon>Cellulomonas</taxon>
    </lineage>
</organism>
<accession>A0ABX8D9G0</accession>
<keyword evidence="3 6" id="KW-0812">Transmembrane</keyword>
<evidence type="ECO:0000256" key="2">
    <source>
        <dbReference type="ARBA" id="ARBA00022475"/>
    </source>
</evidence>
<evidence type="ECO:0000256" key="3">
    <source>
        <dbReference type="ARBA" id="ARBA00022692"/>
    </source>
</evidence>
<feature type="transmembrane region" description="Helical" evidence="6">
    <location>
        <begin position="352"/>
        <end position="372"/>
    </location>
</feature>
<gene>
    <name evidence="7" type="ORF">KG103_04730</name>
</gene>
<sequence>MLGVVSTRVVIEHFGVAAYAQYGLLNGLRNLLPFADLGIGAVVLNAVAHADDPARARSVHRVLTTAFRLLTVSGLVVAALCVVVQVGGWWPLLLGDGLTPGGDVVATLCLALFGLSLPLGVGSRILVGLRRTAAQTVLQGLVSPLFLAGVLALTLLGRAAGDWVALVSYAAASVVSAVVLAVAARVVAPQVGRALRDVPRVRAVPGVPVAATAVPMLVQSVAMPVAMQTDRLFLSHLASTDALAQYVFAGQMFGLVMQVVLSAGLSLWPHFARARAQDDVVAPFRLSVAFGVAAVLALGVLVLALPALEALVTDGALHLGAGVVLGWCGFVLVQAVLYPVGMYMTDEAGLRFQVVPVLSMCVSNVLLTWWLVGRLGAAGPVLASALAVLVCQLVPGVRYVRRDVARRASQGPAGVSSVPAADRR</sequence>
<feature type="transmembrane region" description="Helical" evidence="6">
    <location>
        <begin position="163"/>
        <end position="187"/>
    </location>
</feature>
<dbReference type="EMBL" id="CP074405">
    <property type="protein sequence ID" value="QVI64093.1"/>
    <property type="molecule type" value="Genomic_DNA"/>
</dbReference>
<feature type="transmembrane region" description="Helical" evidence="6">
    <location>
        <begin position="207"/>
        <end position="226"/>
    </location>
</feature>
<feature type="transmembrane region" description="Helical" evidence="6">
    <location>
        <begin position="138"/>
        <end position="157"/>
    </location>
</feature>
<keyword evidence="8" id="KW-1185">Reference proteome</keyword>